<evidence type="ECO:0000256" key="2">
    <source>
        <dbReference type="ARBA" id="ARBA00023125"/>
    </source>
</evidence>
<dbReference type="OrthoDB" id="5293507at2"/>
<dbReference type="Pfam" id="PF00440">
    <property type="entry name" value="TetR_N"/>
    <property type="match status" value="1"/>
</dbReference>
<keyword evidence="7" id="KW-1185">Reference proteome</keyword>
<dbReference type="PANTHER" id="PTHR47506:SF1">
    <property type="entry name" value="HTH-TYPE TRANSCRIPTIONAL REGULATOR YJDC"/>
    <property type="match status" value="1"/>
</dbReference>
<evidence type="ECO:0000259" key="5">
    <source>
        <dbReference type="PROSITE" id="PS50977"/>
    </source>
</evidence>
<organism evidence="6 7">
    <name type="scientific">Hydromonas duriensis</name>
    <dbReference type="NCBI Taxonomy" id="1527608"/>
    <lineage>
        <taxon>Bacteria</taxon>
        <taxon>Pseudomonadati</taxon>
        <taxon>Pseudomonadota</taxon>
        <taxon>Betaproteobacteria</taxon>
        <taxon>Burkholderiales</taxon>
        <taxon>Burkholderiaceae</taxon>
        <taxon>Hydromonas</taxon>
    </lineage>
</organism>
<feature type="domain" description="HTH tetR-type" evidence="5">
    <location>
        <begin position="3"/>
        <end position="63"/>
    </location>
</feature>
<comment type="caution">
    <text evidence="6">The sequence shown here is derived from an EMBL/GenBank/DDBJ whole genome shotgun (WGS) entry which is preliminary data.</text>
</comment>
<dbReference type="InterPro" id="IPR001647">
    <property type="entry name" value="HTH_TetR"/>
</dbReference>
<keyword evidence="2 4" id="KW-0238">DNA-binding</keyword>
<dbReference type="SUPFAM" id="SSF46689">
    <property type="entry name" value="Homeodomain-like"/>
    <property type="match status" value="1"/>
</dbReference>
<evidence type="ECO:0000256" key="3">
    <source>
        <dbReference type="ARBA" id="ARBA00023163"/>
    </source>
</evidence>
<dbReference type="InterPro" id="IPR036271">
    <property type="entry name" value="Tet_transcr_reg_TetR-rel_C_sf"/>
</dbReference>
<name>A0A4R6YB45_9BURK</name>
<keyword evidence="3" id="KW-0804">Transcription</keyword>
<gene>
    <name evidence="6" type="ORF">DFR44_10299</name>
</gene>
<dbReference type="Gene3D" id="1.10.357.10">
    <property type="entry name" value="Tetracycline Repressor, domain 2"/>
    <property type="match status" value="1"/>
</dbReference>
<sequence>MRTDRKQELLNIGFNLMMLRGYDSISFADLAKASGIAKPTIHHHFPTKQDFGLALLDQIENGLTERFKGLLAMPPEQVLPMLEQALHTFDPNGRICPISSLQAHHQSLSEPLQQRLIEVTELELNFVSQLFERLRNALHWNVNISSDAAANLIMFQTKSALQYGRALGKNLLPQAMATTLELLGIAR</sequence>
<proteinExistence type="predicted"/>
<dbReference type="RefSeq" id="WP_133618976.1">
    <property type="nucleotide sequence ID" value="NZ_SNZE01000002.1"/>
</dbReference>
<dbReference type="EMBL" id="SNZE01000002">
    <property type="protein sequence ID" value="TDR32800.1"/>
    <property type="molecule type" value="Genomic_DNA"/>
</dbReference>
<dbReference type="GO" id="GO:0003677">
    <property type="term" value="F:DNA binding"/>
    <property type="evidence" value="ECO:0007669"/>
    <property type="project" value="UniProtKB-UniRule"/>
</dbReference>
<evidence type="ECO:0000313" key="7">
    <source>
        <dbReference type="Proteomes" id="UP000294480"/>
    </source>
</evidence>
<keyword evidence="1" id="KW-0805">Transcription regulation</keyword>
<evidence type="ECO:0000313" key="6">
    <source>
        <dbReference type="EMBL" id="TDR32800.1"/>
    </source>
</evidence>
<dbReference type="SUPFAM" id="SSF48498">
    <property type="entry name" value="Tetracyclin repressor-like, C-terminal domain"/>
    <property type="match status" value="1"/>
</dbReference>
<reference evidence="6 7" key="1">
    <citation type="submission" date="2019-03" db="EMBL/GenBank/DDBJ databases">
        <title>Genomic Encyclopedia of Type Strains, Phase IV (KMG-IV): sequencing the most valuable type-strain genomes for metagenomic binning, comparative biology and taxonomic classification.</title>
        <authorList>
            <person name="Goeker M."/>
        </authorList>
    </citation>
    <scope>NUCLEOTIDE SEQUENCE [LARGE SCALE GENOMIC DNA]</scope>
    <source>
        <strain evidence="6 7">DSM 102852</strain>
    </source>
</reference>
<dbReference type="PANTHER" id="PTHR47506">
    <property type="entry name" value="TRANSCRIPTIONAL REGULATORY PROTEIN"/>
    <property type="match status" value="1"/>
</dbReference>
<evidence type="ECO:0000256" key="1">
    <source>
        <dbReference type="ARBA" id="ARBA00023015"/>
    </source>
</evidence>
<accession>A0A4R6YB45</accession>
<evidence type="ECO:0000256" key="4">
    <source>
        <dbReference type="PROSITE-ProRule" id="PRU00335"/>
    </source>
</evidence>
<protein>
    <submittedName>
        <fullName evidence="6">TetR family transcriptional regulator</fullName>
    </submittedName>
</protein>
<dbReference type="AlphaFoldDB" id="A0A4R6YB45"/>
<dbReference type="InterPro" id="IPR009057">
    <property type="entry name" value="Homeodomain-like_sf"/>
</dbReference>
<feature type="DNA-binding region" description="H-T-H motif" evidence="4">
    <location>
        <begin position="26"/>
        <end position="45"/>
    </location>
</feature>
<dbReference type="Proteomes" id="UP000294480">
    <property type="component" value="Unassembled WGS sequence"/>
</dbReference>
<dbReference type="PROSITE" id="PS50977">
    <property type="entry name" value="HTH_TETR_2"/>
    <property type="match status" value="1"/>
</dbReference>